<organism evidence="2 3">
    <name type="scientific">Actinomadura fibrosa</name>
    <dbReference type="NCBI Taxonomy" id="111802"/>
    <lineage>
        <taxon>Bacteria</taxon>
        <taxon>Bacillati</taxon>
        <taxon>Actinomycetota</taxon>
        <taxon>Actinomycetes</taxon>
        <taxon>Streptosporangiales</taxon>
        <taxon>Thermomonosporaceae</taxon>
        <taxon>Actinomadura</taxon>
    </lineage>
</organism>
<feature type="domain" description="DUF4253" evidence="1">
    <location>
        <begin position="123"/>
        <end position="229"/>
    </location>
</feature>
<evidence type="ECO:0000259" key="1">
    <source>
        <dbReference type="Pfam" id="PF14062"/>
    </source>
</evidence>
<dbReference type="Proteomes" id="UP001597063">
    <property type="component" value="Unassembled WGS sequence"/>
</dbReference>
<sequence>MPDPGFGGDADREVLWVSDERLPDLGGLWCRLYGERERTGLYPLLLDTLHGDPERPWHAGELGYTPVEEIDALDAGETLQELLAEHERELWTGLAAPGVEVEGPDACAEMVAEAFAERSRWLLGLVPAARGADALSLAGWGGPCNHTGTAMISAVVRSWEERFGTRVVAVGFDVLELSVGAPPMTLEHARAVAVEHLAFCPDNIWQGVGDIGKYAERLVDCPRWGFWWD</sequence>
<dbReference type="Pfam" id="PF14062">
    <property type="entry name" value="DUF4253"/>
    <property type="match status" value="1"/>
</dbReference>
<keyword evidence="3" id="KW-1185">Reference proteome</keyword>
<proteinExistence type="predicted"/>
<comment type="caution">
    <text evidence="2">The sequence shown here is derived from an EMBL/GenBank/DDBJ whole genome shotgun (WGS) entry which is preliminary data.</text>
</comment>
<accession>A0ABW2XXR8</accession>
<dbReference type="InterPro" id="IPR025349">
    <property type="entry name" value="DUF4253"/>
</dbReference>
<gene>
    <name evidence="2" type="ORF">ACFQZM_42150</name>
</gene>
<dbReference type="EMBL" id="JBHTGP010000027">
    <property type="protein sequence ID" value="MFD0691156.1"/>
    <property type="molecule type" value="Genomic_DNA"/>
</dbReference>
<reference evidence="3" key="1">
    <citation type="journal article" date="2019" name="Int. J. Syst. Evol. Microbiol.">
        <title>The Global Catalogue of Microorganisms (GCM) 10K type strain sequencing project: providing services to taxonomists for standard genome sequencing and annotation.</title>
        <authorList>
            <consortium name="The Broad Institute Genomics Platform"/>
            <consortium name="The Broad Institute Genome Sequencing Center for Infectious Disease"/>
            <person name="Wu L."/>
            <person name="Ma J."/>
        </authorList>
    </citation>
    <scope>NUCLEOTIDE SEQUENCE [LARGE SCALE GENOMIC DNA]</scope>
    <source>
        <strain evidence="3">JCM 9371</strain>
    </source>
</reference>
<evidence type="ECO:0000313" key="2">
    <source>
        <dbReference type="EMBL" id="MFD0691156.1"/>
    </source>
</evidence>
<dbReference type="RefSeq" id="WP_207399875.1">
    <property type="nucleotide sequence ID" value="NZ_CAACUY010000058.1"/>
</dbReference>
<protein>
    <submittedName>
        <fullName evidence="2">DUF4253 domain-containing protein</fullName>
    </submittedName>
</protein>
<name>A0ABW2XXR8_9ACTN</name>
<evidence type="ECO:0000313" key="3">
    <source>
        <dbReference type="Proteomes" id="UP001597063"/>
    </source>
</evidence>